<comment type="caution">
    <text evidence="5">The sequence shown here is derived from an EMBL/GenBank/DDBJ whole genome shotgun (WGS) entry which is preliminary data.</text>
</comment>
<dbReference type="PANTHER" id="PTHR42953">
    <property type="entry name" value="HIGH-AFFINITY ZINC UPTAKE SYSTEM PROTEIN ZNUA-RELATED"/>
    <property type="match status" value="1"/>
</dbReference>
<dbReference type="RefSeq" id="WP_353530590.1">
    <property type="nucleotide sequence ID" value="NZ_JBBMEX010000005.1"/>
</dbReference>
<keyword evidence="4" id="KW-1133">Transmembrane helix</keyword>
<keyword evidence="2" id="KW-0813">Transport</keyword>
<dbReference type="SUPFAM" id="SSF53807">
    <property type="entry name" value="Helical backbone' metal receptor"/>
    <property type="match status" value="1"/>
</dbReference>
<name>A0ABV1HCG6_9FIRM</name>
<dbReference type="Pfam" id="PF01297">
    <property type="entry name" value="ZnuA"/>
    <property type="match status" value="1"/>
</dbReference>
<protein>
    <submittedName>
        <fullName evidence="5">Metal ABC transporter substrate-binding protein</fullName>
    </submittedName>
</protein>
<organism evidence="5 6">
    <name type="scientific">Maccoyibacter intestinihominis</name>
    <dbReference type="NCBI Taxonomy" id="3133499"/>
    <lineage>
        <taxon>Bacteria</taxon>
        <taxon>Bacillati</taxon>
        <taxon>Bacillota</taxon>
        <taxon>Clostridia</taxon>
        <taxon>Lachnospirales</taxon>
        <taxon>Lachnospiraceae</taxon>
        <taxon>Maccoyibacter</taxon>
    </lineage>
</organism>
<proteinExistence type="inferred from homology"/>
<comment type="similarity">
    <text evidence="1">Belongs to the bacterial solute-binding protein 9 family.</text>
</comment>
<sequence>MNRKKYGFVFCLLVVIAMISLGTVSIYVNHEEKKEATEQLRVVTSFYPMYVAAMNVTDSCESVTLENLSEPQTGCLHDYQLTPEDMVLLSKADVFIINGGGIENFLSEVASRYPNLTIIEAGEGIEMSGENAHLWMDTEKYQKQVQNIAKGLSEVDETNKKIYQKNADAYCEQIADLTEEYRDTCNGNGQKVVLFHEGLEYAANEWNLNDVYTLNLDEERQVSAGEVADVLSAIQKDGAKMILAERTYGEELAESVKKETNVPVVYLDTCVRGKYEKDAYLKAMRSNLEALKEALQ</sequence>
<keyword evidence="3" id="KW-0732">Signal</keyword>
<keyword evidence="4" id="KW-0812">Transmembrane</keyword>
<feature type="transmembrane region" description="Helical" evidence="4">
    <location>
        <begin position="7"/>
        <end position="28"/>
    </location>
</feature>
<evidence type="ECO:0000313" key="5">
    <source>
        <dbReference type="EMBL" id="MEQ2557415.1"/>
    </source>
</evidence>
<dbReference type="Proteomes" id="UP001454489">
    <property type="component" value="Unassembled WGS sequence"/>
</dbReference>
<gene>
    <name evidence="5" type="ORF">WMO43_05985</name>
</gene>
<dbReference type="Gene3D" id="3.40.50.1980">
    <property type="entry name" value="Nitrogenase molybdenum iron protein domain"/>
    <property type="match status" value="2"/>
</dbReference>
<evidence type="ECO:0000256" key="1">
    <source>
        <dbReference type="ARBA" id="ARBA00011028"/>
    </source>
</evidence>
<dbReference type="InterPro" id="IPR006127">
    <property type="entry name" value="ZnuA-like"/>
</dbReference>
<evidence type="ECO:0000313" key="6">
    <source>
        <dbReference type="Proteomes" id="UP001454489"/>
    </source>
</evidence>
<evidence type="ECO:0000256" key="3">
    <source>
        <dbReference type="ARBA" id="ARBA00022729"/>
    </source>
</evidence>
<keyword evidence="4" id="KW-0472">Membrane</keyword>
<reference evidence="5 6" key="1">
    <citation type="submission" date="2024-03" db="EMBL/GenBank/DDBJ databases">
        <title>Human intestinal bacterial collection.</title>
        <authorList>
            <person name="Pauvert C."/>
            <person name="Hitch T.C.A."/>
            <person name="Clavel T."/>
        </authorList>
    </citation>
    <scope>NUCLEOTIDE SEQUENCE [LARGE SCALE GENOMIC DNA]</scope>
    <source>
        <strain evidence="5 6">CLA-AA-H185</strain>
    </source>
</reference>
<dbReference type="InterPro" id="IPR050492">
    <property type="entry name" value="Bact_metal-bind_prot9"/>
</dbReference>
<dbReference type="PANTHER" id="PTHR42953:SF3">
    <property type="entry name" value="HIGH-AFFINITY ZINC UPTAKE SYSTEM PROTEIN ZNUA"/>
    <property type="match status" value="1"/>
</dbReference>
<evidence type="ECO:0000256" key="4">
    <source>
        <dbReference type="SAM" id="Phobius"/>
    </source>
</evidence>
<evidence type="ECO:0000256" key="2">
    <source>
        <dbReference type="ARBA" id="ARBA00022448"/>
    </source>
</evidence>
<accession>A0ABV1HCG6</accession>
<dbReference type="EMBL" id="JBBMEX010000005">
    <property type="protein sequence ID" value="MEQ2557415.1"/>
    <property type="molecule type" value="Genomic_DNA"/>
</dbReference>
<keyword evidence="6" id="KW-1185">Reference proteome</keyword>